<reference evidence="1" key="1">
    <citation type="submission" date="2021-01" db="EMBL/GenBank/DDBJ databases">
        <authorList>
            <person name="Corre E."/>
            <person name="Pelletier E."/>
            <person name="Niang G."/>
            <person name="Scheremetjew M."/>
            <person name="Finn R."/>
            <person name="Kale V."/>
            <person name="Holt S."/>
            <person name="Cochrane G."/>
            <person name="Meng A."/>
            <person name="Brown T."/>
            <person name="Cohen L."/>
        </authorList>
    </citation>
    <scope>NUCLEOTIDE SEQUENCE</scope>
    <source>
        <strain evidence="1">308</strain>
    </source>
</reference>
<name>A0A7S1B553_9STRA</name>
<sequence length="533" mass="60314">MHQFHHVMEPIFTRLGMKLRTANFGRGGLGTFQDTLAGTDTYGDPDILVWDSGMTEDGKSGAADAFSRQAILAGTRVPFLINHGWFSDTGADFAYIDILSMEGFPVTPQDEKKRKKIPAPAQYLKCETSEMNCKSPNIRFNSQCWIDTKDFTPPKNQLKVCGGRASWHPGWREHQFAGRRLSLLVLEGLEKAVELWQEKIASEGCPLDGKYWHVSKHYDQIRETTMKSVEDSACFKWLATYGLEIVCGTPMHGKTEFTPRANPDYTSLRSIVRPAANGYIPEFTTQVVYDKPIVFPDQEVPKGGVDVRAIAGSRRLDNSGIHTTLSKTYRKVFGTYNNHYKYNYSSAKLRALENVLTPGLGWEIYAHTSVGVCDGTTEHYSCKRSADNDCLGYDHHDSRGGIYGDGTSGWIIFDLKNVIVGRIVMKLETWHHEELVRKKGARKYKKRQRGLKVTGVDHWPDDVILDYAIDGHIKSLDKAKLKKEIYQPQRVVQLLNLLNKKPNKPKDIEVAVRLRCPTSKGACYVNINHMYWA</sequence>
<dbReference type="AlphaFoldDB" id="A0A7S1B553"/>
<proteinExistence type="predicted"/>
<gene>
    <name evidence="1" type="ORF">CHYS00102_LOCUS2227</name>
</gene>
<protein>
    <submittedName>
        <fullName evidence="1">Uncharacterized protein</fullName>
    </submittedName>
</protein>
<accession>A0A7S1B553</accession>
<organism evidence="1">
    <name type="scientific">Corethron hystrix</name>
    <dbReference type="NCBI Taxonomy" id="216773"/>
    <lineage>
        <taxon>Eukaryota</taxon>
        <taxon>Sar</taxon>
        <taxon>Stramenopiles</taxon>
        <taxon>Ochrophyta</taxon>
        <taxon>Bacillariophyta</taxon>
        <taxon>Coscinodiscophyceae</taxon>
        <taxon>Corethrophycidae</taxon>
        <taxon>Corethrales</taxon>
        <taxon>Corethraceae</taxon>
        <taxon>Corethron</taxon>
    </lineage>
</organism>
<evidence type="ECO:0000313" key="1">
    <source>
        <dbReference type="EMBL" id="CAD8875052.1"/>
    </source>
</evidence>
<dbReference type="EMBL" id="HBFR01003237">
    <property type="protein sequence ID" value="CAD8875052.1"/>
    <property type="molecule type" value="Transcribed_RNA"/>
</dbReference>